<dbReference type="EMBL" id="VSFF01000005">
    <property type="protein sequence ID" value="TYC15210.1"/>
    <property type="molecule type" value="Genomic_DNA"/>
</dbReference>
<dbReference type="AlphaFoldDB" id="A0A5D0UBQ2"/>
<dbReference type="RefSeq" id="WP_148350355.1">
    <property type="nucleotide sequence ID" value="NZ_JBHSBF010000027.1"/>
</dbReference>
<gene>
    <name evidence="1" type="ORF">FXF65_14085</name>
</gene>
<evidence type="ECO:0000313" key="2">
    <source>
        <dbReference type="Proteomes" id="UP000322634"/>
    </source>
</evidence>
<keyword evidence="2" id="KW-1185">Reference proteome</keyword>
<evidence type="ECO:0000313" key="1">
    <source>
        <dbReference type="EMBL" id="TYC15210.1"/>
    </source>
</evidence>
<dbReference type="Proteomes" id="UP000322634">
    <property type="component" value="Unassembled WGS sequence"/>
</dbReference>
<organism evidence="1 2">
    <name type="scientific">Actinomadura syzygii</name>
    <dbReference type="NCBI Taxonomy" id="1427538"/>
    <lineage>
        <taxon>Bacteria</taxon>
        <taxon>Bacillati</taxon>
        <taxon>Actinomycetota</taxon>
        <taxon>Actinomycetes</taxon>
        <taxon>Streptosporangiales</taxon>
        <taxon>Thermomonosporaceae</taxon>
        <taxon>Actinomadura</taxon>
    </lineage>
</organism>
<name>A0A5D0UBQ2_9ACTN</name>
<comment type="caution">
    <text evidence="1">The sequence shown here is derived from an EMBL/GenBank/DDBJ whole genome shotgun (WGS) entry which is preliminary data.</text>
</comment>
<dbReference type="OrthoDB" id="3524093at2"/>
<sequence>MSKDAATALAAWGNAWLTGHVGLDEAVDAVEKTAGPQILRGASSNGHGPAEAPLRGALGDLRVAGMTALRLALPEPGDPLGLTGPAAFNRAAIDAGTAVVAVFGDRAVGLVPADDLRGSSYVGICWTACEAARAEPDVPSLADADRQLALAMRDATEALLTVDDFAGVPPEIADALAALRDPDRGDHPLAPGYPPRAHRVAALAVRLSLVVDLARRMDDRGLGADQMRRRGEALRLLDRAVRRALVAACNSAFDPVP</sequence>
<proteinExistence type="predicted"/>
<protein>
    <submittedName>
        <fullName evidence="1">Uncharacterized protein</fullName>
    </submittedName>
</protein>
<reference evidence="1 2" key="1">
    <citation type="submission" date="2019-08" db="EMBL/GenBank/DDBJ databases">
        <title>Actinomadura sp. nov. CYP1-5 isolated from mountain soil.</title>
        <authorList>
            <person name="Songsumanus A."/>
            <person name="Kuncharoen N."/>
            <person name="Kudo T."/>
            <person name="Yuki M."/>
            <person name="Igarashi Y."/>
            <person name="Tanasupawat S."/>
        </authorList>
    </citation>
    <scope>NUCLEOTIDE SEQUENCE [LARGE SCALE GENOMIC DNA]</scope>
    <source>
        <strain evidence="1 2">GKU157</strain>
    </source>
</reference>
<accession>A0A5D0UBQ2</accession>